<feature type="transmembrane region" description="Helical" evidence="5">
    <location>
        <begin position="71"/>
        <end position="95"/>
    </location>
</feature>
<dbReference type="SUPFAM" id="SSF81338">
    <property type="entry name" value="Aquaporin-like"/>
    <property type="match status" value="1"/>
</dbReference>
<evidence type="ECO:0000256" key="3">
    <source>
        <dbReference type="ARBA" id="ARBA00022989"/>
    </source>
</evidence>
<proteinExistence type="predicted"/>
<dbReference type="AlphaFoldDB" id="A0A7J7LUN8"/>
<feature type="transmembrane region" description="Helical" evidence="5">
    <location>
        <begin position="128"/>
        <end position="146"/>
    </location>
</feature>
<reference evidence="6 7" key="1">
    <citation type="journal article" date="2020" name="IScience">
        <title>Genome Sequencing of the Endangered Kingdonia uniflora (Circaeasteraceae, Ranunculales) Reveals Potential Mechanisms of Evolutionary Specialization.</title>
        <authorList>
            <person name="Sun Y."/>
            <person name="Deng T."/>
            <person name="Zhang A."/>
            <person name="Moore M.J."/>
            <person name="Landis J.B."/>
            <person name="Lin N."/>
            <person name="Zhang H."/>
            <person name="Zhang X."/>
            <person name="Huang J."/>
            <person name="Zhang X."/>
            <person name="Sun H."/>
            <person name="Wang H."/>
        </authorList>
    </citation>
    <scope>NUCLEOTIDE SEQUENCE [LARGE SCALE GENOMIC DNA]</scope>
    <source>
        <strain evidence="6">TB1705</strain>
        <tissue evidence="6">Leaf</tissue>
    </source>
</reference>
<dbReference type="PANTHER" id="PTHR47720">
    <property type="entry name" value="AQUAPORIN SIP2-1-RELATED"/>
    <property type="match status" value="1"/>
</dbReference>
<protein>
    <submittedName>
        <fullName evidence="6">Uncharacterized protein</fullName>
    </submittedName>
</protein>
<evidence type="ECO:0000256" key="1">
    <source>
        <dbReference type="ARBA" id="ARBA00004141"/>
    </source>
</evidence>
<evidence type="ECO:0000313" key="6">
    <source>
        <dbReference type="EMBL" id="KAF6146363.1"/>
    </source>
</evidence>
<dbReference type="InterPro" id="IPR044226">
    <property type="entry name" value="SIP2-1-like"/>
</dbReference>
<dbReference type="PANTHER" id="PTHR47720:SF1">
    <property type="entry name" value="AQUAPORIN SIP2-1-RELATED"/>
    <property type="match status" value="1"/>
</dbReference>
<evidence type="ECO:0000256" key="2">
    <source>
        <dbReference type="ARBA" id="ARBA00022692"/>
    </source>
</evidence>
<comment type="subcellular location">
    <subcellularLocation>
        <location evidence="1">Membrane</location>
        <topology evidence="1">Multi-pass membrane protein</topology>
    </subcellularLocation>
</comment>
<keyword evidence="4 5" id="KW-0472">Membrane</keyword>
<name>A0A7J7LUN8_9MAGN</name>
<keyword evidence="2 5" id="KW-0812">Transmembrane</keyword>
<keyword evidence="3 5" id="KW-1133">Transmembrane helix</keyword>
<evidence type="ECO:0000313" key="7">
    <source>
        <dbReference type="Proteomes" id="UP000541444"/>
    </source>
</evidence>
<dbReference type="Gene3D" id="1.20.1080.10">
    <property type="entry name" value="Glycerol uptake facilitator protein"/>
    <property type="match status" value="1"/>
</dbReference>
<dbReference type="EMBL" id="JACGCM010001990">
    <property type="protein sequence ID" value="KAF6146363.1"/>
    <property type="molecule type" value="Genomic_DNA"/>
</dbReference>
<accession>A0A7J7LUN8</accession>
<feature type="transmembrane region" description="Helical" evidence="5">
    <location>
        <begin position="40"/>
        <end position="59"/>
    </location>
</feature>
<organism evidence="6 7">
    <name type="scientific">Kingdonia uniflora</name>
    <dbReference type="NCBI Taxonomy" id="39325"/>
    <lineage>
        <taxon>Eukaryota</taxon>
        <taxon>Viridiplantae</taxon>
        <taxon>Streptophyta</taxon>
        <taxon>Embryophyta</taxon>
        <taxon>Tracheophyta</taxon>
        <taxon>Spermatophyta</taxon>
        <taxon>Magnoliopsida</taxon>
        <taxon>Ranunculales</taxon>
        <taxon>Circaeasteraceae</taxon>
        <taxon>Kingdonia</taxon>
    </lineage>
</organism>
<keyword evidence="7" id="KW-1185">Reference proteome</keyword>
<dbReference type="InterPro" id="IPR023271">
    <property type="entry name" value="Aquaporin-like"/>
</dbReference>
<dbReference type="GO" id="GO:0016020">
    <property type="term" value="C:membrane"/>
    <property type="evidence" value="ECO:0007669"/>
    <property type="project" value="UniProtKB-SubCell"/>
</dbReference>
<sequence length="195" mass="21330">MAGRVGIVTSFIIISFMWVWLGALIKLFVYNFMGLGSQPIGEIIKGCLLILSMFVFAWLSKISKDGSYNPLTLLSPAISGNFSGFFFIVCIRIPAQVLDSITGVKLILQTFPEVGYGPRLNVDLHQGAFTEGFLTFVIISISLGLVKNSPNSFFMKTWIFSVSKLVLHILGSDLTGGCMNTLLLSWGGHLLEANI</sequence>
<evidence type="ECO:0000256" key="5">
    <source>
        <dbReference type="SAM" id="Phobius"/>
    </source>
</evidence>
<feature type="transmembrane region" description="Helical" evidence="5">
    <location>
        <begin position="7"/>
        <end position="28"/>
    </location>
</feature>
<dbReference type="GO" id="GO:0015267">
    <property type="term" value="F:channel activity"/>
    <property type="evidence" value="ECO:0007669"/>
    <property type="project" value="InterPro"/>
</dbReference>
<dbReference type="Proteomes" id="UP000541444">
    <property type="component" value="Unassembled WGS sequence"/>
</dbReference>
<evidence type="ECO:0000256" key="4">
    <source>
        <dbReference type="ARBA" id="ARBA00023136"/>
    </source>
</evidence>
<comment type="caution">
    <text evidence="6">The sequence shown here is derived from an EMBL/GenBank/DDBJ whole genome shotgun (WGS) entry which is preliminary data.</text>
</comment>
<gene>
    <name evidence="6" type="ORF">GIB67_020457</name>
</gene>
<dbReference type="OrthoDB" id="1580043at2759"/>